<dbReference type="EMBL" id="JAWJWE010000001">
    <property type="protein sequence ID" value="KAK6645465.1"/>
    <property type="molecule type" value="Genomic_DNA"/>
</dbReference>
<evidence type="ECO:0000259" key="10">
    <source>
        <dbReference type="PROSITE" id="PS50893"/>
    </source>
</evidence>
<dbReference type="Pfam" id="PF00005">
    <property type="entry name" value="ABC_tran"/>
    <property type="match status" value="1"/>
</dbReference>
<evidence type="ECO:0000313" key="12">
    <source>
        <dbReference type="EMBL" id="KAK6645465.1"/>
    </source>
</evidence>
<protein>
    <recommendedName>
        <fullName evidence="10">ABC transporter domain-containing protein</fullName>
    </recommendedName>
</protein>
<dbReference type="GO" id="GO:0005524">
    <property type="term" value="F:ATP binding"/>
    <property type="evidence" value="ECO:0007669"/>
    <property type="project" value="UniProtKB-KW"/>
</dbReference>
<keyword evidence="6" id="KW-0067">ATP-binding</keyword>
<feature type="transmembrane region" description="Helical" evidence="9">
    <location>
        <begin position="409"/>
        <end position="430"/>
    </location>
</feature>
<evidence type="ECO:0000313" key="11">
    <source>
        <dbReference type="EMBL" id="KAK6634126.1"/>
    </source>
</evidence>
<dbReference type="InterPro" id="IPR003439">
    <property type="entry name" value="ABC_transporter-like_ATP-bd"/>
</dbReference>
<keyword evidence="3" id="KW-0813">Transport</keyword>
<dbReference type="GO" id="GO:0016887">
    <property type="term" value="F:ATP hydrolysis activity"/>
    <property type="evidence" value="ECO:0007669"/>
    <property type="project" value="InterPro"/>
</dbReference>
<dbReference type="SUPFAM" id="SSF52540">
    <property type="entry name" value="P-loop containing nucleoside triphosphate hydrolases"/>
    <property type="match status" value="1"/>
</dbReference>
<dbReference type="PANTHER" id="PTHR48041:SF105">
    <property type="entry name" value="FI02074P"/>
    <property type="match status" value="1"/>
</dbReference>
<dbReference type="InterPro" id="IPR013525">
    <property type="entry name" value="ABC2_TM"/>
</dbReference>
<dbReference type="InterPro" id="IPR017871">
    <property type="entry name" value="ABC_transporter-like_CS"/>
</dbReference>
<dbReference type="Gene3D" id="3.40.50.300">
    <property type="entry name" value="P-loop containing nucleotide triphosphate hydrolases"/>
    <property type="match status" value="1"/>
</dbReference>
<sequence length="628" mass="71165">MVMDVVFRQHLEMNLEFSDVIYKVKRRWRDKEGRTILHGVSGTFRAGQLSAIMGPSGAGKSTLLNILSGYQTQGVQGTFKINGQPLNRKLFHKSSRYITQEDLLPPFLTTKEAMFIATSLKLPKSTTEKQREMVVEETLAMLGLTECSDTRTERLSGGQKKRLSIALEMINNPSFFFLDEPTSGLDNVSTTQSLKLLSKLAKQGRTIVCTIHQPSASIFELFDNVYFLAAGKCIYLGATQQLLPFLSTKGFLCPTYHNPADFVMDIVDTDDSAIDVMSEAISNGKICHLNLDRVTSQIRQFNASETDNGTTSNGKVNADNKVAKIYEWIANEDMESNEKKTECCDSQDYPRSSLDQFCILVKRMLRQRTRNTESMTILFVHHIFCGLLVGSVFYNSANDAYQMFNHLKFCVGYVLFHTYTNVMLPVLVYPEEVKLLKKEYFNRWYGLNPYYIALMLTKLPMQIAFGTMYSAIIYFMSGLPIQPFRFSLFTLIGVLIILVSDGVGLTIGSIFNVTNGSAVGPAVVAPFLGLAVYGFDFAREIPWFTYLIMKLSFMRCGVIATALTLFGFERETLECNDMYCHFKEPKRILHFLDVENVSVWNEIFALCVLLIVFRVLNYFALRNRLVVK</sequence>
<reference evidence="12 14" key="1">
    <citation type="submission" date="2023-10" db="EMBL/GenBank/DDBJ databases">
        <title>Genomes of two closely related lineages of the louse Polyplax serrata with different host specificities.</title>
        <authorList>
            <person name="Martinu J."/>
            <person name="Tarabai H."/>
            <person name="Stefka J."/>
            <person name="Hypsa V."/>
        </authorList>
    </citation>
    <scope>NUCLEOTIDE SEQUENCE [LARGE SCALE GENOMIC DNA]</scope>
    <source>
        <strain evidence="11">98ZLc_SE</strain>
        <strain evidence="12">HR10_N</strain>
    </source>
</reference>
<evidence type="ECO:0000313" key="13">
    <source>
        <dbReference type="Proteomes" id="UP001359485"/>
    </source>
</evidence>
<evidence type="ECO:0000256" key="2">
    <source>
        <dbReference type="ARBA" id="ARBA00005814"/>
    </source>
</evidence>
<dbReference type="Proteomes" id="UP001372834">
    <property type="component" value="Unassembled WGS sequence"/>
</dbReference>
<dbReference type="GO" id="GO:0005886">
    <property type="term" value="C:plasma membrane"/>
    <property type="evidence" value="ECO:0007669"/>
    <property type="project" value="TreeGrafter"/>
</dbReference>
<dbReference type="SMART" id="SM00382">
    <property type="entry name" value="AAA"/>
    <property type="match status" value="1"/>
</dbReference>
<evidence type="ECO:0000256" key="8">
    <source>
        <dbReference type="ARBA" id="ARBA00023136"/>
    </source>
</evidence>
<feature type="transmembrane region" description="Helical" evidence="9">
    <location>
        <begin position="450"/>
        <end position="476"/>
    </location>
</feature>
<evidence type="ECO:0000256" key="6">
    <source>
        <dbReference type="ARBA" id="ARBA00022840"/>
    </source>
</evidence>
<feature type="domain" description="ABC transporter" evidence="10">
    <location>
        <begin position="15"/>
        <end position="255"/>
    </location>
</feature>
<dbReference type="Proteomes" id="UP001359485">
    <property type="component" value="Unassembled WGS sequence"/>
</dbReference>
<comment type="subcellular location">
    <subcellularLocation>
        <location evidence="1">Membrane</location>
        <topology evidence="1">Multi-pass membrane protein</topology>
    </subcellularLocation>
</comment>
<keyword evidence="4 9" id="KW-0812">Transmembrane</keyword>
<keyword evidence="8 9" id="KW-0472">Membrane</keyword>
<keyword evidence="7 9" id="KW-1133">Transmembrane helix</keyword>
<evidence type="ECO:0000256" key="1">
    <source>
        <dbReference type="ARBA" id="ARBA00004141"/>
    </source>
</evidence>
<evidence type="ECO:0000313" key="14">
    <source>
        <dbReference type="Proteomes" id="UP001372834"/>
    </source>
</evidence>
<dbReference type="InterPro" id="IPR050352">
    <property type="entry name" value="ABCG_transporters"/>
</dbReference>
<evidence type="ECO:0000256" key="9">
    <source>
        <dbReference type="SAM" id="Phobius"/>
    </source>
</evidence>
<dbReference type="GO" id="GO:0140359">
    <property type="term" value="F:ABC-type transporter activity"/>
    <property type="evidence" value="ECO:0007669"/>
    <property type="project" value="InterPro"/>
</dbReference>
<gene>
    <name evidence="12" type="ORF">RUM43_001742</name>
    <name evidence="11" type="ORF">RUM44_004734</name>
</gene>
<dbReference type="Pfam" id="PF01061">
    <property type="entry name" value="ABC2_membrane"/>
    <property type="match status" value="1"/>
</dbReference>
<dbReference type="AlphaFoldDB" id="A0AAN8SET5"/>
<name>A0AAN8SET5_POLSC</name>
<dbReference type="InterPro" id="IPR027417">
    <property type="entry name" value="P-loop_NTPase"/>
</dbReference>
<dbReference type="CDD" id="cd03213">
    <property type="entry name" value="ABCG_EPDR"/>
    <property type="match status" value="1"/>
</dbReference>
<dbReference type="PROSITE" id="PS50893">
    <property type="entry name" value="ABC_TRANSPORTER_2"/>
    <property type="match status" value="1"/>
</dbReference>
<organism evidence="12 14">
    <name type="scientific">Polyplax serrata</name>
    <name type="common">Common mouse louse</name>
    <dbReference type="NCBI Taxonomy" id="468196"/>
    <lineage>
        <taxon>Eukaryota</taxon>
        <taxon>Metazoa</taxon>
        <taxon>Ecdysozoa</taxon>
        <taxon>Arthropoda</taxon>
        <taxon>Hexapoda</taxon>
        <taxon>Insecta</taxon>
        <taxon>Pterygota</taxon>
        <taxon>Neoptera</taxon>
        <taxon>Paraneoptera</taxon>
        <taxon>Psocodea</taxon>
        <taxon>Troctomorpha</taxon>
        <taxon>Phthiraptera</taxon>
        <taxon>Anoplura</taxon>
        <taxon>Polyplacidae</taxon>
        <taxon>Polyplax</taxon>
    </lineage>
</organism>
<feature type="transmembrane region" description="Helical" evidence="9">
    <location>
        <begin position="603"/>
        <end position="621"/>
    </location>
</feature>
<feature type="transmembrane region" description="Helical" evidence="9">
    <location>
        <begin position="517"/>
        <end position="535"/>
    </location>
</feature>
<comment type="caution">
    <text evidence="12">The sequence shown here is derived from an EMBL/GenBank/DDBJ whole genome shotgun (WGS) entry which is preliminary data.</text>
</comment>
<evidence type="ECO:0000256" key="4">
    <source>
        <dbReference type="ARBA" id="ARBA00022692"/>
    </source>
</evidence>
<keyword evidence="13" id="KW-1185">Reference proteome</keyword>
<feature type="transmembrane region" description="Helical" evidence="9">
    <location>
        <begin position="547"/>
        <end position="568"/>
    </location>
</feature>
<dbReference type="PROSITE" id="PS00211">
    <property type="entry name" value="ABC_TRANSPORTER_1"/>
    <property type="match status" value="1"/>
</dbReference>
<dbReference type="FunFam" id="3.40.50.300:FF:001077">
    <property type="entry name" value="Uncharacterized protein, isoform A"/>
    <property type="match status" value="1"/>
</dbReference>
<feature type="transmembrane region" description="Helical" evidence="9">
    <location>
        <begin position="488"/>
        <end position="511"/>
    </location>
</feature>
<evidence type="ECO:0000256" key="5">
    <source>
        <dbReference type="ARBA" id="ARBA00022741"/>
    </source>
</evidence>
<keyword evidence="5" id="KW-0547">Nucleotide-binding</keyword>
<feature type="transmembrane region" description="Helical" evidence="9">
    <location>
        <begin position="375"/>
        <end position="397"/>
    </location>
</feature>
<evidence type="ECO:0000256" key="7">
    <source>
        <dbReference type="ARBA" id="ARBA00022989"/>
    </source>
</evidence>
<dbReference type="InterPro" id="IPR003593">
    <property type="entry name" value="AAA+_ATPase"/>
</dbReference>
<comment type="similarity">
    <text evidence="2">Belongs to the ABC transporter superfamily. ABCG family. Eye pigment precursor importer (TC 3.A.1.204) subfamily.</text>
</comment>
<evidence type="ECO:0000256" key="3">
    <source>
        <dbReference type="ARBA" id="ARBA00022448"/>
    </source>
</evidence>
<proteinExistence type="inferred from homology"/>
<accession>A0AAN8SET5</accession>
<dbReference type="EMBL" id="JAWJWF010000004">
    <property type="protein sequence ID" value="KAK6634126.1"/>
    <property type="molecule type" value="Genomic_DNA"/>
</dbReference>
<dbReference type="PANTHER" id="PTHR48041">
    <property type="entry name" value="ABC TRANSPORTER G FAMILY MEMBER 28"/>
    <property type="match status" value="1"/>
</dbReference>